<gene>
    <name evidence="2" type="ORF">PR048_014634</name>
</gene>
<organism evidence="2 3">
    <name type="scientific">Dryococelus australis</name>
    <dbReference type="NCBI Taxonomy" id="614101"/>
    <lineage>
        <taxon>Eukaryota</taxon>
        <taxon>Metazoa</taxon>
        <taxon>Ecdysozoa</taxon>
        <taxon>Arthropoda</taxon>
        <taxon>Hexapoda</taxon>
        <taxon>Insecta</taxon>
        <taxon>Pterygota</taxon>
        <taxon>Neoptera</taxon>
        <taxon>Polyneoptera</taxon>
        <taxon>Phasmatodea</taxon>
        <taxon>Verophasmatodea</taxon>
        <taxon>Anareolatae</taxon>
        <taxon>Phasmatidae</taxon>
        <taxon>Eurycanthinae</taxon>
        <taxon>Dryococelus</taxon>
    </lineage>
</organism>
<evidence type="ECO:0000313" key="2">
    <source>
        <dbReference type="EMBL" id="KAJ8882820.1"/>
    </source>
</evidence>
<name>A0ABQ9HF07_9NEOP</name>
<dbReference type="EMBL" id="JARBHB010000005">
    <property type="protein sequence ID" value="KAJ8882820.1"/>
    <property type="molecule type" value="Genomic_DNA"/>
</dbReference>
<proteinExistence type="predicted"/>
<comment type="caution">
    <text evidence="2">The sequence shown here is derived from an EMBL/GenBank/DDBJ whole genome shotgun (WGS) entry which is preliminary data.</text>
</comment>
<accession>A0ABQ9HF07</accession>
<evidence type="ECO:0000313" key="3">
    <source>
        <dbReference type="Proteomes" id="UP001159363"/>
    </source>
</evidence>
<keyword evidence="3" id="KW-1185">Reference proteome</keyword>
<dbReference type="Proteomes" id="UP001159363">
    <property type="component" value="Chromosome 4"/>
</dbReference>
<evidence type="ECO:0000256" key="1">
    <source>
        <dbReference type="SAM" id="MobiDB-lite"/>
    </source>
</evidence>
<feature type="region of interest" description="Disordered" evidence="1">
    <location>
        <begin position="250"/>
        <end position="294"/>
    </location>
</feature>
<protein>
    <submittedName>
        <fullName evidence="2">Uncharacterized protein</fullName>
    </submittedName>
</protein>
<sequence length="421" mass="45480">MPLVCGFSRCSPVSLRLSFRRCSILASITLIGSQDLAVKSRPNLFTHAPYDINKLRVDYTVNKIFVWELYATVSPEVRLKIISRNEKQWTAPKESIRILPASAVFSVCETAGLDLSYLWETSGLKAVHDKVSTFEIDLRKKPACIYFNGSGGAVLLTDSQCGKRTENLLRWGANPRSSDYRLATLPLSCGAHNSHLRIVSVRIWDGGRRRWRSGTEVGDYSSHAASTDIPRVSAAGVVAALGLAVGGRRRGLAASDSPTRPRRRRDAVTESRRRSLRASDQGELGSIPGRLTPDFRKQESCRTMPLVGMFSRGSPGAAPYSPLTLPSSALNTSLLSAAQISSFTCETDRSIEGIALTIASPGTRRPDLLVGTPAGCSGDLSPTAPLAGSMAPFALLAPPHVLVFEMSSYWSPLCTEGGVSQ</sequence>
<reference evidence="2 3" key="1">
    <citation type="submission" date="2023-02" db="EMBL/GenBank/DDBJ databases">
        <title>LHISI_Scaffold_Assembly.</title>
        <authorList>
            <person name="Stuart O.P."/>
            <person name="Cleave R."/>
            <person name="Magrath M.J.L."/>
            <person name="Mikheyev A.S."/>
        </authorList>
    </citation>
    <scope>NUCLEOTIDE SEQUENCE [LARGE SCALE GENOMIC DNA]</scope>
    <source>
        <strain evidence="2">Daus_M_001</strain>
        <tissue evidence="2">Leg muscle</tissue>
    </source>
</reference>